<dbReference type="PANTHER" id="PTHR33175:SF3">
    <property type="entry name" value="DNA-BINDING PROTEIN HU-BETA"/>
    <property type="match status" value="1"/>
</dbReference>
<dbReference type="SMART" id="SM00411">
    <property type="entry name" value="BHL"/>
    <property type="match status" value="1"/>
</dbReference>
<proteinExistence type="inferred from homology"/>
<evidence type="ECO:0000313" key="5">
    <source>
        <dbReference type="EMBL" id="SKC75262.1"/>
    </source>
</evidence>
<evidence type="ECO:0000313" key="6">
    <source>
        <dbReference type="Proteomes" id="UP000190961"/>
    </source>
</evidence>
<dbReference type="EMBL" id="FUZU01000002">
    <property type="protein sequence ID" value="SKC75262.1"/>
    <property type="molecule type" value="Genomic_DNA"/>
</dbReference>
<dbReference type="AlphaFoldDB" id="A0A1T5LGW9"/>
<dbReference type="RefSeq" id="WP_079687763.1">
    <property type="nucleotide sequence ID" value="NZ_FUZU01000002.1"/>
</dbReference>
<protein>
    <submittedName>
        <fullName evidence="5">DNA-binding protein HU-beta</fullName>
    </submittedName>
</protein>
<dbReference type="InterPro" id="IPR010992">
    <property type="entry name" value="IHF-like_DNA-bd_dom_sf"/>
</dbReference>
<dbReference type="GO" id="GO:0030261">
    <property type="term" value="P:chromosome condensation"/>
    <property type="evidence" value="ECO:0007669"/>
    <property type="project" value="UniProtKB-KW"/>
</dbReference>
<dbReference type="GO" id="GO:0003677">
    <property type="term" value="F:DNA binding"/>
    <property type="evidence" value="ECO:0007669"/>
    <property type="project" value="UniProtKB-KW"/>
</dbReference>
<dbReference type="Gene3D" id="4.10.520.10">
    <property type="entry name" value="IHF-like DNA-binding proteins"/>
    <property type="match status" value="1"/>
</dbReference>
<gene>
    <name evidence="5" type="ORF">SAMN05660236_3218</name>
</gene>
<evidence type="ECO:0000256" key="3">
    <source>
        <dbReference type="ARBA" id="ARBA00023125"/>
    </source>
</evidence>
<dbReference type="STRING" id="688867.SAMN05660236_3218"/>
<dbReference type="SUPFAM" id="SSF47729">
    <property type="entry name" value="IHF-like DNA-binding proteins"/>
    <property type="match status" value="1"/>
</dbReference>
<evidence type="ECO:0000256" key="1">
    <source>
        <dbReference type="ARBA" id="ARBA00010529"/>
    </source>
</evidence>
<dbReference type="Pfam" id="PF00216">
    <property type="entry name" value="Bac_DNA_binding"/>
    <property type="match status" value="1"/>
</dbReference>
<reference evidence="5 6" key="1">
    <citation type="submission" date="2017-02" db="EMBL/GenBank/DDBJ databases">
        <authorList>
            <person name="Peterson S.W."/>
        </authorList>
    </citation>
    <scope>NUCLEOTIDE SEQUENCE [LARGE SCALE GENOMIC DNA]</scope>
    <source>
        <strain evidence="5 6">DSM 25262</strain>
    </source>
</reference>
<dbReference type="PANTHER" id="PTHR33175">
    <property type="entry name" value="DNA-BINDING PROTEIN HU"/>
    <property type="match status" value="1"/>
</dbReference>
<keyword evidence="6" id="KW-1185">Reference proteome</keyword>
<evidence type="ECO:0000256" key="4">
    <source>
        <dbReference type="RuleBase" id="RU003939"/>
    </source>
</evidence>
<dbReference type="InterPro" id="IPR000119">
    <property type="entry name" value="Hist_DNA-bd"/>
</dbReference>
<keyword evidence="2" id="KW-0226">DNA condensation</keyword>
<comment type="similarity">
    <text evidence="1 4">Belongs to the bacterial histone-like protein family.</text>
</comment>
<name>A0A1T5LGW9_9BACT</name>
<sequence>MTKADIINEIAEKTGVDKADVTASVEAFFSVVKNSMSNGNNIYIRGFGSFINKKRKKKIARNISRNTALVIDEHYVPAFKPAKIFVSKIKNSEKVKLLADSAEKIREEEEDVD</sequence>
<dbReference type="Proteomes" id="UP000190961">
    <property type="component" value="Unassembled WGS sequence"/>
</dbReference>
<dbReference type="GO" id="GO:0005829">
    <property type="term" value="C:cytosol"/>
    <property type="evidence" value="ECO:0007669"/>
    <property type="project" value="TreeGrafter"/>
</dbReference>
<keyword evidence="3 5" id="KW-0238">DNA-binding</keyword>
<accession>A0A1T5LGW9</accession>
<evidence type="ECO:0000256" key="2">
    <source>
        <dbReference type="ARBA" id="ARBA00023067"/>
    </source>
</evidence>
<organism evidence="5 6">
    <name type="scientific">Ohtaekwangia koreensis</name>
    <dbReference type="NCBI Taxonomy" id="688867"/>
    <lineage>
        <taxon>Bacteria</taxon>
        <taxon>Pseudomonadati</taxon>
        <taxon>Bacteroidota</taxon>
        <taxon>Cytophagia</taxon>
        <taxon>Cytophagales</taxon>
        <taxon>Fulvivirgaceae</taxon>
        <taxon>Ohtaekwangia</taxon>
    </lineage>
</organism>
<dbReference type="OrthoDB" id="9799835at2"/>
<dbReference type="GO" id="GO:0030527">
    <property type="term" value="F:structural constituent of chromatin"/>
    <property type="evidence" value="ECO:0007669"/>
    <property type="project" value="InterPro"/>
</dbReference>
<dbReference type="CDD" id="cd13836">
    <property type="entry name" value="IHF_B"/>
    <property type="match status" value="1"/>
</dbReference>